<dbReference type="AlphaFoldDB" id="A0A699I303"/>
<dbReference type="EMBL" id="BKCJ010238334">
    <property type="protein sequence ID" value="GEZ07591.1"/>
    <property type="molecule type" value="Genomic_DNA"/>
</dbReference>
<evidence type="ECO:0000313" key="3">
    <source>
        <dbReference type="EMBL" id="GEZ07591.1"/>
    </source>
</evidence>
<feature type="region of interest" description="Disordered" evidence="2">
    <location>
        <begin position="224"/>
        <end position="276"/>
    </location>
</feature>
<keyword evidence="1" id="KW-0175">Coiled coil</keyword>
<feature type="compositionally biased region" description="Basic and acidic residues" evidence="2">
    <location>
        <begin position="256"/>
        <end position="276"/>
    </location>
</feature>
<evidence type="ECO:0000256" key="1">
    <source>
        <dbReference type="SAM" id="Coils"/>
    </source>
</evidence>
<evidence type="ECO:0000256" key="2">
    <source>
        <dbReference type="SAM" id="MobiDB-lite"/>
    </source>
</evidence>
<organism evidence="3">
    <name type="scientific">Tanacetum cinerariifolium</name>
    <name type="common">Dalmatian daisy</name>
    <name type="synonym">Chrysanthemum cinerariifolium</name>
    <dbReference type="NCBI Taxonomy" id="118510"/>
    <lineage>
        <taxon>Eukaryota</taxon>
        <taxon>Viridiplantae</taxon>
        <taxon>Streptophyta</taxon>
        <taxon>Embryophyta</taxon>
        <taxon>Tracheophyta</taxon>
        <taxon>Spermatophyta</taxon>
        <taxon>Magnoliopsida</taxon>
        <taxon>eudicotyledons</taxon>
        <taxon>Gunneridae</taxon>
        <taxon>Pentapetalae</taxon>
        <taxon>asterids</taxon>
        <taxon>campanulids</taxon>
        <taxon>Asterales</taxon>
        <taxon>Asteraceae</taxon>
        <taxon>Asteroideae</taxon>
        <taxon>Anthemideae</taxon>
        <taxon>Anthemidinae</taxon>
        <taxon>Tanacetum</taxon>
    </lineage>
</organism>
<proteinExistence type="predicted"/>
<accession>A0A699I303</accession>
<comment type="caution">
    <text evidence="3">The sequence shown here is derived from an EMBL/GenBank/DDBJ whole genome shotgun (WGS) entry which is preliminary data.</text>
</comment>
<gene>
    <name evidence="3" type="ORF">Tci_479564</name>
</gene>
<feature type="compositionally biased region" description="Polar residues" evidence="2">
    <location>
        <begin position="239"/>
        <end position="255"/>
    </location>
</feature>
<name>A0A699I303_TANCI</name>
<reference evidence="3" key="1">
    <citation type="journal article" date="2019" name="Sci. Rep.">
        <title>Draft genome of Tanacetum cinerariifolium, the natural source of mosquito coil.</title>
        <authorList>
            <person name="Yamashiro T."/>
            <person name="Shiraishi A."/>
            <person name="Satake H."/>
            <person name="Nakayama K."/>
        </authorList>
    </citation>
    <scope>NUCLEOTIDE SEQUENCE</scope>
</reference>
<protein>
    <submittedName>
        <fullName evidence="3">Uncharacterized protein</fullName>
    </submittedName>
</protein>
<feature type="coiled-coil region" evidence="1">
    <location>
        <begin position="78"/>
        <end position="105"/>
    </location>
</feature>
<sequence length="276" mass="30282">MTNVEDVNTGNGDEEITDMAKADAKKTEEGAQIQALVDKKKVIIIDASMRRDLRFEDEGVVDCLSNEVIFEQTNTHRVLDLEEAKTAQEKEIASLKKRVKKLKQKRKSVTSGLKRLRKVGTASRVESLTEASLGDQEDASKQGRMIDNINQDLEITLVDDTQGRMNEEEMFGVNDVDGDDMVVDVSASEKVEQSVKVVKKEVGTADPITTVGEVVTTAATIVTATGTRPKGKGIVMQEPSETPSPKPIDSSQKPSQAKDKGKGKMVEPERPLKRKD</sequence>